<dbReference type="EMBL" id="JAIZAY010000003">
    <property type="protein sequence ID" value="KAJ8045009.1"/>
    <property type="molecule type" value="Genomic_DNA"/>
</dbReference>
<evidence type="ECO:0000256" key="1">
    <source>
        <dbReference type="SAM" id="Coils"/>
    </source>
</evidence>
<evidence type="ECO:0000313" key="3">
    <source>
        <dbReference type="EMBL" id="KAJ8045009.1"/>
    </source>
</evidence>
<name>A0A9Q1CI33_HOLLE</name>
<feature type="coiled-coil region" evidence="1">
    <location>
        <begin position="72"/>
        <end position="99"/>
    </location>
</feature>
<reference evidence="3" key="1">
    <citation type="submission" date="2021-10" db="EMBL/GenBank/DDBJ databases">
        <title>Tropical sea cucumber genome reveals ecological adaptation and Cuvierian tubules defense mechanism.</title>
        <authorList>
            <person name="Chen T."/>
        </authorList>
    </citation>
    <scope>NUCLEOTIDE SEQUENCE</scope>
    <source>
        <strain evidence="3">Nanhai2018</strain>
        <tissue evidence="3">Muscle</tissue>
    </source>
</reference>
<dbReference type="GO" id="GO:0004222">
    <property type="term" value="F:metalloendopeptidase activity"/>
    <property type="evidence" value="ECO:0007669"/>
    <property type="project" value="InterPro"/>
</dbReference>
<comment type="caution">
    <text evidence="3">The sequence shown here is derived from an EMBL/GenBank/DDBJ whole genome shotgun (WGS) entry which is preliminary data.</text>
</comment>
<keyword evidence="2" id="KW-0732">Signal</keyword>
<feature type="signal peptide" evidence="2">
    <location>
        <begin position="1"/>
        <end position="21"/>
    </location>
</feature>
<keyword evidence="1" id="KW-0175">Coiled coil</keyword>
<dbReference type="Proteomes" id="UP001152320">
    <property type="component" value="Chromosome 3"/>
</dbReference>
<evidence type="ECO:0000256" key="2">
    <source>
        <dbReference type="SAM" id="SignalP"/>
    </source>
</evidence>
<organism evidence="3 4">
    <name type="scientific">Holothuria leucospilota</name>
    <name type="common">Black long sea cucumber</name>
    <name type="synonym">Mertensiothuria leucospilota</name>
    <dbReference type="NCBI Taxonomy" id="206669"/>
    <lineage>
        <taxon>Eukaryota</taxon>
        <taxon>Metazoa</taxon>
        <taxon>Echinodermata</taxon>
        <taxon>Eleutherozoa</taxon>
        <taxon>Echinozoa</taxon>
        <taxon>Holothuroidea</taxon>
        <taxon>Aspidochirotacea</taxon>
        <taxon>Aspidochirotida</taxon>
        <taxon>Holothuriidae</taxon>
        <taxon>Holothuria</taxon>
    </lineage>
</organism>
<protein>
    <submittedName>
        <fullName evidence="3">Uncharacterized protein</fullName>
    </submittedName>
</protein>
<gene>
    <name evidence="3" type="ORF">HOLleu_07925</name>
</gene>
<dbReference type="GO" id="GO:0006508">
    <property type="term" value="P:proteolysis"/>
    <property type="evidence" value="ECO:0007669"/>
    <property type="project" value="InterPro"/>
</dbReference>
<dbReference type="AlphaFoldDB" id="A0A9Q1CI33"/>
<keyword evidence="4" id="KW-1185">Reference proteome</keyword>
<accession>A0A9Q1CI33</accession>
<evidence type="ECO:0000313" key="4">
    <source>
        <dbReference type="Proteomes" id="UP001152320"/>
    </source>
</evidence>
<dbReference type="InterPro" id="IPR024079">
    <property type="entry name" value="MetalloPept_cat_dom_sf"/>
</dbReference>
<dbReference type="SUPFAM" id="SSF55486">
    <property type="entry name" value="Metalloproteases ('zincins'), catalytic domain"/>
    <property type="match status" value="1"/>
</dbReference>
<dbReference type="Gene3D" id="3.40.390.10">
    <property type="entry name" value="Collagenase (Catalytic Domain)"/>
    <property type="match status" value="1"/>
</dbReference>
<proteinExistence type="predicted"/>
<feature type="chain" id="PRO_5040308778" evidence="2">
    <location>
        <begin position="22"/>
        <end position="460"/>
    </location>
</feature>
<sequence length="460" mass="51314">MNKLILCIFVALAALVINVRWSTGSLDTFFDDFVSYPSLKAKRDLEFEEFVKDGDMKAAKKRAMHRQKRMNEENMSDDLKRIRRNLREAEEEEEDHDVESRCSADEYNGIERGTCQLCQPFDEKIKYYVRRGDLTACSDQTIVRFEDMMKTFTQTSDCVFEESEVMDEATAHVTIACDPNAGNVAPMGKNPNFKVVNVQQVNAGKAGYKIISHELGHLCCLPHIQKLKGSSQVETAHMECVESGMEDQFTENECVAACSRFLSYPPLLTNVASVMQYKQNDFGTHCSPLSPKYAAFGRFNARNSLWIAEIFLIREAYCKYCPSDDTLEYDEVFGQNCTVLQFVPAVAAHETELSSSPLCIDPGLVKVECGSAVKFVCPDGLNNMALSKLEWQGIPEHSICKSGVMRVLARDGGNIGELAIMCGDGVDTKIDYVLDCKSDYLLIDGKGCTTGEVSARLTAC</sequence>